<proteinExistence type="predicted"/>
<reference evidence="2" key="1">
    <citation type="submission" date="2021-06" db="EMBL/GenBank/DDBJ databases">
        <authorList>
            <person name="Kallberg Y."/>
            <person name="Tangrot J."/>
            <person name="Rosling A."/>
        </authorList>
    </citation>
    <scope>NUCLEOTIDE SEQUENCE</scope>
    <source>
        <strain evidence="2">MA453B</strain>
    </source>
</reference>
<name>A0A9N8Z2G4_9GLOM</name>
<comment type="caution">
    <text evidence="2">The sequence shown here is derived from an EMBL/GenBank/DDBJ whole genome shotgun (WGS) entry which is preliminary data.</text>
</comment>
<dbReference type="EMBL" id="CAJVPY010000348">
    <property type="protein sequence ID" value="CAG8467269.1"/>
    <property type="molecule type" value="Genomic_DNA"/>
</dbReference>
<evidence type="ECO:0000313" key="3">
    <source>
        <dbReference type="Proteomes" id="UP000789405"/>
    </source>
</evidence>
<dbReference type="AlphaFoldDB" id="A0A9N8Z2G4"/>
<dbReference type="Proteomes" id="UP000789405">
    <property type="component" value="Unassembled WGS sequence"/>
</dbReference>
<evidence type="ECO:0000313" key="2">
    <source>
        <dbReference type="EMBL" id="CAG8467269.1"/>
    </source>
</evidence>
<gene>
    <name evidence="2" type="ORF">DERYTH_LOCUS1287</name>
</gene>
<protein>
    <submittedName>
        <fullName evidence="2">21446_t:CDS:1</fullName>
    </submittedName>
</protein>
<feature type="region of interest" description="Disordered" evidence="1">
    <location>
        <begin position="50"/>
        <end position="162"/>
    </location>
</feature>
<evidence type="ECO:0000256" key="1">
    <source>
        <dbReference type="SAM" id="MobiDB-lite"/>
    </source>
</evidence>
<keyword evidence="3" id="KW-1185">Reference proteome</keyword>
<accession>A0A9N8Z2G4</accession>
<feature type="compositionally biased region" description="Basic and acidic residues" evidence="1">
    <location>
        <begin position="120"/>
        <end position="134"/>
    </location>
</feature>
<sequence>MSLHVPQQKIPYSDHTIQRIDLPSSNPKTAPTWEEHIKMCNQSTRSIIRSSIRRDTDNLTKNNQRMPYNTDKTESNFKDSVDENGDECLIEPNEKYPININDFDRSSSQESQEENDDYDEHSNRGLRDRDEPPSKRQRLIYDSNYTEAPDCNGENVESTEHI</sequence>
<dbReference type="OrthoDB" id="2417217at2759"/>
<feature type="compositionally biased region" description="Basic and acidic residues" evidence="1">
    <location>
        <begin position="71"/>
        <end position="81"/>
    </location>
</feature>
<organism evidence="2 3">
    <name type="scientific">Dentiscutata erythropus</name>
    <dbReference type="NCBI Taxonomy" id="1348616"/>
    <lineage>
        <taxon>Eukaryota</taxon>
        <taxon>Fungi</taxon>
        <taxon>Fungi incertae sedis</taxon>
        <taxon>Mucoromycota</taxon>
        <taxon>Glomeromycotina</taxon>
        <taxon>Glomeromycetes</taxon>
        <taxon>Diversisporales</taxon>
        <taxon>Gigasporaceae</taxon>
        <taxon>Dentiscutata</taxon>
    </lineage>
</organism>